<dbReference type="InterPro" id="IPR009354">
    <property type="entry name" value="Usg"/>
</dbReference>
<sequence length="89" mass="10302">MVSKEFRQQIEGYGLTTAHILYRIPDHPGVLQTYVWQDYDLAPRFPVLTGFLDFWKRELDGPLHSVRVAHSQLIKPAEFRAVNGVLTLH</sequence>
<evidence type="ECO:0000313" key="1">
    <source>
        <dbReference type="EMBL" id="KMO33391.1"/>
    </source>
</evidence>
<gene>
    <name evidence="1" type="ORF">VQ03_24920</name>
</gene>
<reference evidence="1 2" key="1">
    <citation type="submission" date="2015-03" db="EMBL/GenBank/DDBJ databases">
        <title>Genome sequencing of Methylobacterium tarhaniae DSM 25844.</title>
        <authorList>
            <person name="Chaudhry V."/>
            <person name="Patil P.B."/>
        </authorList>
    </citation>
    <scope>NUCLEOTIDE SEQUENCE [LARGE SCALE GENOMIC DNA]</scope>
    <source>
        <strain evidence="1 2">DSM 25844</strain>
    </source>
</reference>
<dbReference type="AlphaFoldDB" id="A0A0J6V3G7"/>
<comment type="caution">
    <text evidence="1">The sequence shown here is derived from an EMBL/GenBank/DDBJ whole genome shotgun (WGS) entry which is preliminary data.</text>
</comment>
<dbReference type="PATRIC" id="fig|1187852.3.peg.2680"/>
<accession>A0A0J6V3G7</accession>
<keyword evidence="2" id="KW-1185">Reference proteome</keyword>
<dbReference type="OrthoDB" id="9811054at2"/>
<proteinExistence type="predicted"/>
<protein>
    <submittedName>
        <fullName evidence="1">Usg</fullName>
    </submittedName>
</protein>
<evidence type="ECO:0000313" key="2">
    <source>
        <dbReference type="Proteomes" id="UP000036449"/>
    </source>
</evidence>
<dbReference type="RefSeq" id="WP_048453592.1">
    <property type="nucleotide sequence ID" value="NZ_JBNNPJ010000013.1"/>
</dbReference>
<organism evidence="1 2">
    <name type="scientific">Methylobacterium tarhaniae</name>
    <dbReference type="NCBI Taxonomy" id="1187852"/>
    <lineage>
        <taxon>Bacteria</taxon>
        <taxon>Pseudomonadati</taxon>
        <taxon>Pseudomonadota</taxon>
        <taxon>Alphaproteobacteria</taxon>
        <taxon>Hyphomicrobiales</taxon>
        <taxon>Methylobacteriaceae</taxon>
        <taxon>Methylobacterium</taxon>
    </lineage>
</organism>
<dbReference type="Proteomes" id="UP000036449">
    <property type="component" value="Unassembled WGS sequence"/>
</dbReference>
<name>A0A0J6V3G7_9HYPH</name>
<dbReference type="Pfam" id="PF06233">
    <property type="entry name" value="Usg"/>
    <property type="match status" value="1"/>
</dbReference>
<dbReference type="EMBL" id="LABZ01000199">
    <property type="protein sequence ID" value="KMO33391.1"/>
    <property type="molecule type" value="Genomic_DNA"/>
</dbReference>